<dbReference type="Gene3D" id="1.20.1640.10">
    <property type="entry name" value="Multidrug efflux transporter AcrB transmembrane domain"/>
    <property type="match status" value="2"/>
</dbReference>
<keyword evidence="3" id="KW-1185">Reference proteome</keyword>
<dbReference type="GO" id="GO:0005886">
    <property type="term" value="C:plasma membrane"/>
    <property type="evidence" value="ECO:0007669"/>
    <property type="project" value="TreeGrafter"/>
</dbReference>
<dbReference type="PANTHER" id="PTHR32063">
    <property type="match status" value="1"/>
</dbReference>
<dbReference type="InterPro" id="IPR001036">
    <property type="entry name" value="Acrflvin-R"/>
</dbReference>
<dbReference type="AlphaFoldDB" id="A0A1Y2K509"/>
<keyword evidence="1" id="KW-0472">Membrane</keyword>
<feature type="transmembrane region" description="Helical" evidence="1">
    <location>
        <begin position="872"/>
        <end position="891"/>
    </location>
</feature>
<name>A0A1Y2K509_9PROT</name>
<keyword evidence="1" id="KW-0812">Transmembrane</keyword>
<feature type="transmembrane region" description="Helical" evidence="1">
    <location>
        <begin position="370"/>
        <end position="394"/>
    </location>
</feature>
<feature type="transmembrane region" description="Helical" evidence="1">
    <location>
        <begin position="477"/>
        <end position="497"/>
    </location>
</feature>
<organism evidence="2 3">
    <name type="scientific">Magnetofaba australis IT-1</name>
    <dbReference type="NCBI Taxonomy" id="1434232"/>
    <lineage>
        <taxon>Bacteria</taxon>
        <taxon>Pseudomonadati</taxon>
        <taxon>Pseudomonadota</taxon>
        <taxon>Magnetococcia</taxon>
        <taxon>Magnetococcales</taxon>
        <taxon>Magnetococcaceae</taxon>
        <taxon>Magnetofaba</taxon>
    </lineage>
</organism>
<comment type="caution">
    <text evidence="2">The sequence shown here is derived from an EMBL/GenBank/DDBJ whole genome shotgun (WGS) entry which is preliminary data.</text>
</comment>
<feature type="transmembrane region" description="Helical" evidence="1">
    <location>
        <begin position="434"/>
        <end position="457"/>
    </location>
</feature>
<dbReference type="Gene3D" id="3.30.70.1320">
    <property type="entry name" value="Multidrug efflux transporter AcrB pore domain like"/>
    <property type="match status" value="1"/>
</dbReference>
<dbReference type="SUPFAM" id="SSF82866">
    <property type="entry name" value="Multidrug efflux transporter AcrB transmembrane domain"/>
    <property type="match status" value="2"/>
</dbReference>
<feature type="transmembrane region" description="Helical" evidence="1">
    <location>
        <begin position="999"/>
        <end position="1025"/>
    </location>
</feature>
<feature type="transmembrane region" description="Helical" evidence="1">
    <location>
        <begin position="972"/>
        <end position="993"/>
    </location>
</feature>
<dbReference type="OrthoDB" id="9806532at2"/>
<dbReference type="PANTHER" id="PTHR32063:SF0">
    <property type="entry name" value="SWARMING MOTILITY PROTEIN SWRC"/>
    <property type="match status" value="1"/>
</dbReference>
<feature type="transmembrane region" description="Helical" evidence="1">
    <location>
        <begin position="898"/>
        <end position="916"/>
    </location>
</feature>
<dbReference type="Proteomes" id="UP000194003">
    <property type="component" value="Unassembled WGS sequence"/>
</dbReference>
<keyword evidence="1" id="KW-1133">Transmembrane helix</keyword>
<dbReference type="Pfam" id="PF00873">
    <property type="entry name" value="ACR_tran"/>
    <property type="match status" value="1"/>
</dbReference>
<dbReference type="Gene3D" id="3.30.70.1430">
    <property type="entry name" value="Multidrug efflux transporter AcrB pore domain"/>
    <property type="match status" value="2"/>
</dbReference>
<dbReference type="GO" id="GO:0042910">
    <property type="term" value="F:xenobiotic transmembrane transporter activity"/>
    <property type="evidence" value="ECO:0007669"/>
    <property type="project" value="TreeGrafter"/>
</dbReference>
<dbReference type="SUPFAM" id="SSF82693">
    <property type="entry name" value="Multidrug efflux transporter AcrB pore domain, PN1, PN2, PC1 and PC2 subdomains"/>
    <property type="match status" value="2"/>
</dbReference>
<proteinExistence type="predicted"/>
<accession>A0A1Y2K509</accession>
<evidence type="ECO:0000313" key="3">
    <source>
        <dbReference type="Proteomes" id="UP000194003"/>
    </source>
</evidence>
<dbReference type="Gene3D" id="3.30.70.1440">
    <property type="entry name" value="Multidrug efflux transporter AcrB pore domain"/>
    <property type="match status" value="1"/>
</dbReference>
<evidence type="ECO:0000256" key="1">
    <source>
        <dbReference type="SAM" id="Phobius"/>
    </source>
</evidence>
<dbReference type="STRING" id="1434232.MAIT1_03681"/>
<dbReference type="SUPFAM" id="SSF82714">
    <property type="entry name" value="Multidrug efflux transporter AcrB TolC docking domain, DN and DC subdomains"/>
    <property type="match status" value="1"/>
</dbReference>
<feature type="transmembrane region" description="Helical" evidence="1">
    <location>
        <begin position="26"/>
        <end position="48"/>
    </location>
</feature>
<evidence type="ECO:0000313" key="2">
    <source>
        <dbReference type="EMBL" id="OSM04063.1"/>
    </source>
</evidence>
<dbReference type="Gene3D" id="3.30.2090.10">
    <property type="entry name" value="Multidrug efflux transporter AcrB TolC docking domain, DN and DC subdomains"/>
    <property type="match status" value="2"/>
</dbReference>
<reference evidence="2 3" key="1">
    <citation type="journal article" date="2016" name="BMC Genomics">
        <title>Combined genomic and structural analyses of a cultured magnetotactic bacterium reveals its niche adaptation to a dynamic environment.</title>
        <authorList>
            <person name="Araujo A.C."/>
            <person name="Morillo V."/>
            <person name="Cypriano J."/>
            <person name="Teixeira L.C."/>
            <person name="Leao P."/>
            <person name="Lyra S."/>
            <person name="Almeida L.G."/>
            <person name="Bazylinski D.A."/>
            <person name="Vasconcellos A.T."/>
            <person name="Abreu F."/>
            <person name="Lins U."/>
        </authorList>
    </citation>
    <scope>NUCLEOTIDE SEQUENCE [LARGE SCALE GENOMIC DNA]</scope>
    <source>
        <strain evidence="2 3">IT-1</strain>
    </source>
</reference>
<feature type="transmembrane region" description="Helical" evidence="1">
    <location>
        <begin position="922"/>
        <end position="945"/>
    </location>
</feature>
<feature type="transmembrane region" description="Helical" evidence="1">
    <location>
        <begin position="400"/>
        <end position="422"/>
    </location>
</feature>
<dbReference type="InterPro" id="IPR027463">
    <property type="entry name" value="AcrB_DN_DC_subdom"/>
</dbReference>
<feature type="transmembrane region" description="Helical" evidence="1">
    <location>
        <begin position="342"/>
        <end position="363"/>
    </location>
</feature>
<dbReference type="PRINTS" id="PR00702">
    <property type="entry name" value="ACRIFLAVINRP"/>
</dbReference>
<protein>
    <submittedName>
        <fullName evidence="2">Putative acriflavin resistance protein</fullName>
    </submittedName>
</protein>
<sequence length="1047" mass="114443">MPEETLESRFGPLDRFVKFIIENRHFTLLIIAVTIAFGALSFFSMPVAQDPDTDMPIIDVHLTLPGASPRDFQHSVLKPLEREFRSLPDLKKVTSDVTYNRGKIDLEFQFGTDLNAQRDEITSRITRIIAQLPAGLEYHLELARFSDFLSPFLLSITSDSAPTAKMQQWARVLEERLRAVNGLKKVEALTPDKNIVVALDAAAMTHLRLTPQQAADAIRADNAQPPGGRVDLVGQSFHLLGPEQRYHSMADIAATRILTAQGDSVALRDIARIEPQALGADYHARDNGVAAIFVKASADPKANMLTLKQRVDVVLETLRQELPAGINAGWTFDQSRDVERTLTGLLGNIAQGVAILFGVLLLAVGLRSTLIISSVVPLALLASLMLLSFTPYGIQQVTIAGFLIALGLIVDNSIVITENAYLLNTYHGYDVKHAAIRGASSAISPLFSSTLTTMLAFSPVFLLDTYASIYMRSLSVTIWLCLVSSLVMAVTFASLLLSTMGTRGRLLGIPNPPSFLNALIPFRDRIYRRIVLKLTALRWVIIPFFVGALMVTVNHMGTLPVEIFPHPGDANMTINITMPPGATDGDRDALARRVEERLRANDEVRRFSVMVGSSYPFVSLGLNEFGDVVFLLETTHNDKPGLVALQMRLSRELDDLRRYARFNFATSDPASAGRKKSNLTIELTGADHPALLRYGRAIDDLIHQTADARLIQNGALPSRRTLRLMHNQQKALASGVDKPRIDQLAAMLTYGWEVDRYRDDTGRGFPILLKWAIPEQAPWSVLEGITLSNAQGHGVPASDVAALRFDPGQTDIRHVNFQPQVEIDLWLNPGEDAATVGARILERVQKEAPPPAGVNIALGGALKDSQESFQGLGMQTGLVIALIFAVFVLQFRSFLQPIVIFSAIPFSIIGSIWALSWSGQSISFIAALGAASLMGIVVNDSILMVEEGNRIRRENPHWGVDQVAAEAACKRFMPVLLTSVTTIAGMIPLALSTSMFKPLAVIIIGGLISSTVLLLFLVPALYTLFSRFRAVPNDAAPSQDSADADPA</sequence>
<gene>
    <name evidence="2" type="ORF">MAIT1_03681</name>
</gene>
<dbReference type="RefSeq" id="WP_085442175.1">
    <property type="nucleotide sequence ID" value="NZ_LVJN01000019.1"/>
</dbReference>
<dbReference type="EMBL" id="LVJN01000019">
    <property type="protein sequence ID" value="OSM04063.1"/>
    <property type="molecule type" value="Genomic_DNA"/>
</dbReference>
<feature type="transmembrane region" description="Helical" evidence="1">
    <location>
        <begin position="530"/>
        <end position="551"/>
    </location>
</feature>